<feature type="transmembrane region" description="Helical" evidence="7">
    <location>
        <begin position="290"/>
        <end position="314"/>
    </location>
</feature>
<evidence type="ECO:0000256" key="4">
    <source>
        <dbReference type="ARBA" id="ARBA00022989"/>
    </source>
</evidence>
<dbReference type="InterPro" id="IPR018076">
    <property type="entry name" value="T2SS_GspF_dom"/>
</dbReference>
<protein>
    <recommendedName>
        <fullName evidence="8">Type II secretion system protein GspF domain-containing protein</fullName>
    </recommendedName>
</protein>
<name>A0A075LPA4_9EURY</name>
<dbReference type="Proteomes" id="UP000027981">
    <property type="component" value="Chromosome"/>
</dbReference>
<dbReference type="eggNOG" id="arCOG01812">
    <property type="taxonomic scope" value="Archaea"/>
</dbReference>
<gene>
    <name evidence="9" type="ORF">PAP_00415</name>
</gene>
<evidence type="ECO:0000256" key="6">
    <source>
        <dbReference type="SAM" id="Coils"/>
    </source>
</evidence>
<evidence type="ECO:0000259" key="8">
    <source>
        <dbReference type="Pfam" id="PF00482"/>
    </source>
</evidence>
<evidence type="ECO:0000256" key="5">
    <source>
        <dbReference type="ARBA" id="ARBA00023136"/>
    </source>
</evidence>
<dbReference type="GeneID" id="24841219"/>
<feature type="coiled-coil region" evidence="6">
    <location>
        <begin position="33"/>
        <end position="63"/>
    </location>
</feature>
<dbReference type="PANTHER" id="PTHR35007">
    <property type="entry name" value="INTEGRAL MEMBRANE PROTEIN-RELATED"/>
    <property type="match status" value="1"/>
</dbReference>
<feature type="transmembrane region" description="Helical" evidence="7">
    <location>
        <begin position="119"/>
        <end position="141"/>
    </location>
</feature>
<evidence type="ECO:0000256" key="7">
    <source>
        <dbReference type="SAM" id="Phobius"/>
    </source>
</evidence>
<keyword evidence="4 7" id="KW-1133">Transmembrane helix</keyword>
<sequence length="354" mass="40722">MGLGDKFIHFLEKIGERTLEVSETRVLRRIPERATIQERLKLLKQMQKEVEKEKESKAEKEIEKILEWRKTEVQEPFSARLAEGLLKYFRGPVESLTQYIKGLDYDLYRANIRTTQEKFVAQMIVVSIVMTIFAFIFAILMEMPLDISILIGLLGFIFGFLYMRNYPKLVFRARLYEVEKALPYVLRHMASLLSAGVGIAEAMLSVSVADYGPISEEFELIIRDMRSGASFEDALTRFEQKMASESVSRVVKQILRAIKFGGNLSDILYKLAEDFSFEYRMKLLDYVQKINGFAFIYMFLSVVMPTLFIVAIMAASAMAKTLVIPVQGMAVLLLFGFPSMSLLMVIMIKRREPR</sequence>
<dbReference type="OrthoDB" id="12374at2157"/>
<dbReference type="STRING" id="1343739.PAP_00415"/>
<keyword evidence="3 7" id="KW-0812">Transmembrane</keyword>
<dbReference type="InterPro" id="IPR042094">
    <property type="entry name" value="T2SS_GspF_sf"/>
</dbReference>
<comment type="subcellular location">
    <subcellularLocation>
        <location evidence="1">Cell membrane</location>
        <topology evidence="1">Multi-pass membrane protein</topology>
    </subcellularLocation>
</comment>
<evidence type="ECO:0000256" key="2">
    <source>
        <dbReference type="ARBA" id="ARBA00022475"/>
    </source>
</evidence>
<feature type="transmembrane region" description="Helical" evidence="7">
    <location>
        <begin position="147"/>
        <end position="164"/>
    </location>
</feature>
<evidence type="ECO:0000313" key="9">
    <source>
        <dbReference type="EMBL" id="AIF68530.1"/>
    </source>
</evidence>
<evidence type="ECO:0000256" key="1">
    <source>
        <dbReference type="ARBA" id="ARBA00004651"/>
    </source>
</evidence>
<keyword evidence="2" id="KW-1003">Cell membrane</keyword>
<feature type="transmembrane region" description="Helical" evidence="7">
    <location>
        <begin position="326"/>
        <end position="348"/>
    </location>
</feature>
<reference evidence="10" key="1">
    <citation type="submission" date="2013-06" db="EMBL/GenBank/DDBJ databases">
        <title>Complete Genome Sequence of Hyperthermophilic Palaeococcus pacificus DY20341T, Isolated from a Deep-Sea Hydrothermal Sediments.</title>
        <authorList>
            <person name="Zeng X."/>
            <person name="Shao Z."/>
        </authorList>
    </citation>
    <scope>NUCLEOTIDE SEQUENCE [LARGE SCALE GENOMIC DNA]</scope>
    <source>
        <strain evidence="10">DY20341</strain>
    </source>
</reference>
<dbReference type="KEGG" id="ppac:PAP_00415"/>
<dbReference type="HOGENOM" id="CLU_782166_0_0_2"/>
<keyword evidence="10" id="KW-1185">Reference proteome</keyword>
<feature type="domain" description="Type II secretion system protein GspF" evidence="8">
    <location>
        <begin position="186"/>
        <end position="310"/>
    </location>
</feature>
<dbReference type="Pfam" id="PF00482">
    <property type="entry name" value="T2SSF"/>
    <property type="match status" value="1"/>
</dbReference>
<dbReference type="GO" id="GO:0005886">
    <property type="term" value="C:plasma membrane"/>
    <property type="evidence" value="ECO:0007669"/>
    <property type="project" value="UniProtKB-SubCell"/>
</dbReference>
<dbReference type="Gene3D" id="1.20.81.30">
    <property type="entry name" value="Type II secretion system (T2SS), domain F"/>
    <property type="match status" value="1"/>
</dbReference>
<dbReference type="PANTHER" id="PTHR35007:SF2">
    <property type="entry name" value="PILUS ASSEMBLE PROTEIN"/>
    <property type="match status" value="1"/>
</dbReference>
<organism evidence="9 10">
    <name type="scientific">Palaeococcus pacificus DY20341</name>
    <dbReference type="NCBI Taxonomy" id="1343739"/>
    <lineage>
        <taxon>Archaea</taxon>
        <taxon>Methanobacteriati</taxon>
        <taxon>Methanobacteriota</taxon>
        <taxon>Thermococci</taxon>
        <taxon>Thermococcales</taxon>
        <taxon>Thermococcaceae</taxon>
        <taxon>Palaeococcus</taxon>
    </lineage>
</organism>
<evidence type="ECO:0000256" key="3">
    <source>
        <dbReference type="ARBA" id="ARBA00022692"/>
    </source>
</evidence>
<proteinExistence type="predicted"/>
<dbReference type="EMBL" id="CP006019">
    <property type="protein sequence ID" value="AIF68530.1"/>
    <property type="molecule type" value="Genomic_DNA"/>
</dbReference>
<accession>A0A075LPA4</accession>
<evidence type="ECO:0000313" key="10">
    <source>
        <dbReference type="Proteomes" id="UP000027981"/>
    </source>
</evidence>
<dbReference type="RefSeq" id="WP_048164004.1">
    <property type="nucleotide sequence ID" value="NZ_CP006019.1"/>
</dbReference>
<keyword evidence="6" id="KW-0175">Coiled coil</keyword>
<reference evidence="9 10" key="2">
    <citation type="journal article" date="2015" name="Genome Announc.">
        <title>Complete Genome Sequence of Hyperthermophilic Piezophilic Archaeon Palaeococcus pacificus DY20341T, Isolated from Deep-Sea Hydrothermal Sediments.</title>
        <authorList>
            <person name="Zeng X."/>
            <person name="Jebbar M."/>
            <person name="Shao Z."/>
        </authorList>
    </citation>
    <scope>NUCLEOTIDE SEQUENCE [LARGE SCALE GENOMIC DNA]</scope>
    <source>
        <strain evidence="9 10">DY20341</strain>
    </source>
</reference>
<keyword evidence="5 7" id="KW-0472">Membrane</keyword>
<dbReference type="AlphaFoldDB" id="A0A075LPA4"/>